<dbReference type="InterPro" id="IPR000608">
    <property type="entry name" value="UBC"/>
</dbReference>
<organism evidence="3 4">
    <name type="scientific">Operophtera brumata</name>
    <name type="common">Winter moth</name>
    <name type="synonym">Phalaena brumata</name>
    <dbReference type="NCBI Taxonomy" id="104452"/>
    <lineage>
        <taxon>Eukaryota</taxon>
        <taxon>Metazoa</taxon>
        <taxon>Ecdysozoa</taxon>
        <taxon>Arthropoda</taxon>
        <taxon>Hexapoda</taxon>
        <taxon>Insecta</taxon>
        <taxon>Pterygota</taxon>
        <taxon>Neoptera</taxon>
        <taxon>Endopterygota</taxon>
        <taxon>Lepidoptera</taxon>
        <taxon>Glossata</taxon>
        <taxon>Ditrysia</taxon>
        <taxon>Geometroidea</taxon>
        <taxon>Geometridae</taxon>
        <taxon>Larentiinae</taxon>
        <taxon>Operophtera</taxon>
    </lineage>
</organism>
<evidence type="ECO:0000256" key="1">
    <source>
        <dbReference type="SAM" id="MobiDB-lite"/>
    </source>
</evidence>
<accession>A0A0L7K3H8</accession>
<feature type="compositionally biased region" description="Low complexity" evidence="1">
    <location>
        <begin position="162"/>
        <end position="178"/>
    </location>
</feature>
<dbReference type="Proteomes" id="UP000037510">
    <property type="component" value="Unassembled WGS sequence"/>
</dbReference>
<reference evidence="3 4" key="1">
    <citation type="journal article" date="2015" name="Genome Biol. Evol.">
        <title>The genome of winter moth (Operophtera brumata) provides a genomic perspective on sexual dimorphism and phenology.</title>
        <authorList>
            <person name="Derks M.F."/>
            <person name="Smit S."/>
            <person name="Salis L."/>
            <person name="Schijlen E."/>
            <person name="Bossers A."/>
            <person name="Mateman C."/>
            <person name="Pijl A.S."/>
            <person name="de Ridder D."/>
            <person name="Groenen M.A."/>
            <person name="Visser M.E."/>
            <person name="Megens H.J."/>
        </authorList>
    </citation>
    <scope>NUCLEOTIDE SEQUENCE [LARGE SCALE GENOMIC DNA]</scope>
    <source>
        <strain evidence="3">WM2013NL</strain>
        <tissue evidence="3">Head and thorax</tissue>
    </source>
</reference>
<name>A0A0L7K3H8_OPEBR</name>
<dbReference type="SUPFAM" id="SSF54495">
    <property type="entry name" value="UBC-like"/>
    <property type="match status" value="1"/>
</dbReference>
<sequence length="406" mass="44809">MSAIGPQFYEFMKKLDENSGKLPTSITARTFQPEFEFNNSTCYLCNGYYGPSFGEPVCVTCHEFLFPDIPHHLPNSYILSEKTEDGDSGNDEPSVGELMYNDRRLTRALQQQGIPNWAFKNSLDSETSPEDPFISISGELLNRPSNSGHNPGGSNSGGPNYGGSTSAGPNGGDPNAGSPNGGDPNGGGPNGGRPSHDDGPAVPDDEQPRPLPSSLARSLAALYLDDLAGTAWCARAWLSRAGPPSPRGAGRCSDPWSPYWTGIRYIIYDLSLCACALVCARWHRLVRTRVAQPRWAAFATRRWPLFRTMVTILDWHKKYQSLVESCFCRNCVVQMCMQLQPPFEENAWRRNRLRIEIKMLRNTPPEGCAATPLDPKCCHWQAMVTGPVGSPYEGGVFYLYIQVPYS</sequence>
<feature type="compositionally biased region" description="Gly residues" evidence="1">
    <location>
        <begin position="179"/>
        <end position="191"/>
    </location>
</feature>
<dbReference type="STRING" id="104452.A0A0L7K3H8"/>
<dbReference type="InterPro" id="IPR016135">
    <property type="entry name" value="UBQ-conjugating_enzyme/RWD"/>
</dbReference>
<evidence type="ECO:0000313" key="3">
    <source>
        <dbReference type="EMBL" id="KOB52208.1"/>
    </source>
</evidence>
<keyword evidence="4" id="KW-1185">Reference proteome</keyword>
<comment type="caution">
    <text evidence="3">The sequence shown here is derived from an EMBL/GenBank/DDBJ whole genome shotgun (WGS) entry which is preliminary data.</text>
</comment>
<dbReference type="AlphaFoldDB" id="A0A0L7K3H8"/>
<dbReference type="PROSITE" id="PS50127">
    <property type="entry name" value="UBC_2"/>
    <property type="match status" value="1"/>
</dbReference>
<gene>
    <name evidence="3" type="ORF">OBRU01_26323</name>
</gene>
<feature type="domain" description="UBC core" evidence="2">
    <location>
        <begin position="348"/>
        <end position="406"/>
    </location>
</feature>
<dbReference type="Pfam" id="PF00179">
    <property type="entry name" value="UQ_con"/>
    <property type="match status" value="1"/>
</dbReference>
<feature type="compositionally biased region" description="Gly residues" evidence="1">
    <location>
        <begin position="150"/>
        <end position="161"/>
    </location>
</feature>
<dbReference type="Gene3D" id="3.10.110.10">
    <property type="entry name" value="Ubiquitin Conjugating Enzyme"/>
    <property type="match status" value="1"/>
</dbReference>
<proteinExistence type="predicted"/>
<dbReference type="EMBL" id="JTDY01012968">
    <property type="protein sequence ID" value="KOB52208.1"/>
    <property type="molecule type" value="Genomic_DNA"/>
</dbReference>
<feature type="region of interest" description="Disordered" evidence="1">
    <location>
        <begin position="120"/>
        <end position="212"/>
    </location>
</feature>
<evidence type="ECO:0000313" key="4">
    <source>
        <dbReference type="Proteomes" id="UP000037510"/>
    </source>
</evidence>
<protein>
    <submittedName>
        <fullName evidence="3">Putative ubiquitin-conjugating enzyme morgue</fullName>
    </submittedName>
</protein>
<evidence type="ECO:0000259" key="2">
    <source>
        <dbReference type="PROSITE" id="PS50127"/>
    </source>
</evidence>